<keyword evidence="4" id="KW-1185">Reference proteome</keyword>
<evidence type="ECO:0000256" key="1">
    <source>
        <dbReference type="ARBA" id="ARBA00022676"/>
    </source>
</evidence>
<reference evidence="3 4" key="1">
    <citation type="submission" date="2016-10" db="EMBL/GenBank/DDBJ databases">
        <title>Complete genome sequences of three Cupriavidus strains isolated from various Malaysian environments.</title>
        <authorList>
            <person name="Abdullah A.A.-A."/>
            <person name="Shafie N.A.H."/>
            <person name="Lau N.S."/>
        </authorList>
    </citation>
    <scope>NUCLEOTIDE SEQUENCE [LARGE SCALE GENOMIC DNA]</scope>
    <source>
        <strain evidence="3 4">USMAA1020</strain>
    </source>
</reference>
<evidence type="ECO:0000313" key="4">
    <source>
        <dbReference type="Proteomes" id="UP000177515"/>
    </source>
</evidence>
<accession>A0ABM6F4S6</accession>
<dbReference type="InterPro" id="IPR002201">
    <property type="entry name" value="Glyco_trans_9"/>
</dbReference>
<evidence type="ECO:0000313" key="3">
    <source>
        <dbReference type="EMBL" id="AOZ06248.1"/>
    </source>
</evidence>
<dbReference type="RefSeq" id="WP_071012598.1">
    <property type="nucleotide sequence ID" value="NZ_CP017754.1"/>
</dbReference>
<dbReference type="SUPFAM" id="SSF53756">
    <property type="entry name" value="UDP-Glycosyltransferase/glycogen phosphorylase"/>
    <property type="match status" value="1"/>
</dbReference>
<keyword evidence="2 3" id="KW-0808">Transferase</keyword>
<protein>
    <submittedName>
        <fullName evidence="3">Glycosyl transferase</fullName>
    </submittedName>
</protein>
<sequence length="342" mass="38087">MKKILVARLDFLGDMVCTTPLLRALKQKWPQAEIHVLANRYNRQVLDRNPDVSRVHTYVFSRQRSQNERSGRFASIVDRLALIHRLRRQRFDLAIVPNGAQHTSTIKFIRLLGIRDCRWHTKETGFDDRRPGDLAKVRLQHEALSGFALLPELGPVAAGELRPVVYPDPAQVEAMRARLPAGQKPKAGMFVSNKAQERRWPLQRWQELADRLQPHYDVTLFRDRADPHSAEPAASAHCWLAPAGVDELIGAMRHLDLVISADSAPVHLASALRIPTVAMFEARPEKYQRWHPLGVPHAIVHAGPAIDTIGVEQMHAAVRSLLDAGAAAENPLPAGAPAAALA</sequence>
<dbReference type="InterPro" id="IPR051199">
    <property type="entry name" value="LPS_LOS_Heptosyltrfase"/>
</dbReference>
<keyword evidence="1" id="KW-0328">Glycosyltransferase</keyword>
<dbReference type="CDD" id="cd03789">
    <property type="entry name" value="GT9_LPS_heptosyltransferase"/>
    <property type="match status" value="1"/>
</dbReference>
<organism evidence="3 4">
    <name type="scientific">Cupriavidus malaysiensis</name>
    <dbReference type="NCBI Taxonomy" id="367825"/>
    <lineage>
        <taxon>Bacteria</taxon>
        <taxon>Pseudomonadati</taxon>
        <taxon>Pseudomonadota</taxon>
        <taxon>Betaproteobacteria</taxon>
        <taxon>Burkholderiales</taxon>
        <taxon>Burkholderiaceae</taxon>
        <taxon>Cupriavidus</taxon>
    </lineage>
</organism>
<dbReference type="Pfam" id="PF01075">
    <property type="entry name" value="Glyco_transf_9"/>
    <property type="match status" value="1"/>
</dbReference>
<dbReference type="Proteomes" id="UP000177515">
    <property type="component" value="Chromosome 1"/>
</dbReference>
<evidence type="ECO:0000256" key="2">
    <source>
        <dbReference type="ARBA" id="ARBA00022679"/>
    </source>
</evidence>
<gene>
    <name evidence="3" type="ORF">BKK80_10685</name>
</gene>
<proteinExistence type="predicted"/>
<dbReference type="Gene3D" id="3.40.50.2000">
    <property type="entry name" value="Glycogen Phosphorylase B"/>
    <property type="match status" value="2"/>
</dbReference>
<dbReference type="GO" id="GO:0016740">
    <property type="term" value="F:transferase activity"/>
    <property type="evidence" value="ECO:0007669"/>
    <property type="project" value="UniProtKB-KW"/>
</dbReference>
<dbReference type="PANTHER" id="PTHR30160">
    <property type="entry name" value="TETRAACYLDISACCHARIDE 4'-KINASE-RELATED"/>
    <property type="match status" value="1"/>
</dbReference>
<dbReference type="PANTHER" id="PTHR30160:SF7">
    <property type="entry name" value="ADP-HEPTOSE--LPS HEPTOSYLTRANSFERASE 2"/>
    <property type="match status" value="1"/>
</dbReference>
<name>A0ABM6F4S6_9BURK</name>
<dbReference type="EMBL" id="CP017754">
    <property type="protein sequence ID" value="AOZ06248.1"/>
    <property type="molecule type" value="Genomic_DNA"/>
</dbReference>